<dbReference type="PANTHER" id="PTHR39087">
    <property type="entry name" value="UPF0104 MEMBRANE PROTEIN MJ1595"/>
    <property type="match status" value="1"/>
</dbReference>
<evidence type="ECO:0000313" key="7">
    <source>
        <dbReference type="EMBL" id="MFG6110003.1"/>
    </source>
</evidence>
<feature type="transmembrane region" description="Helical" evidence="6">
    <location>
        <begin position="288"/>
        <end position="315"/>
    </location>
</feature>
<keyword evidence="2" id="KW-1003">Cell membrane</keyword>
<evidence type="ECO:0000256" key="5">
    <source>
        <dbReference type="ARBA" id="ARBA00023136"/>
    </source>
</evidence>
<comment type="caution">
    <text evidence="7">The sequence shown here is derived from an EMBL/GenBank/DDBJ whole genome shotgun (WGS) entry which is preliminary data.</text>
</comment>
<sequence>MAEGTSLTSPAPVRRGRALGWLSVIAFVYVVALWYVDRDKHVLSRLSQLAAPLCGCVVLVLCSYLVRYQRWHTVLRAQGHRVPWRSGLYAYLAGFAFTASPGKAGELLRIRYFSRLGVPASTTLATFVYERALDLLVITALSAAAARLVPLFGVLSAVVLALVLALCVLACWPGLQRLAAALVSRLPGEGVRRLARFLLGGAQDLRPLLAPGLTSVSALYGAVAWLLTSLAFAWLCLALGIEVSWQHALSIYPLAMLVGALSFVPGGVGTTEAAIVLMLGALGVATDAALAVAIGIRLASLWLAVAVGMLAMASLEARTQP</sequence>
<keyword evidence="8" id="KW-1185">Reference proteome</keyword>
<feature type="transmembrane region" description="Helical" evidence="6">
    <location>
        <begin position="251"/>
        <end position="282"/>
    </location>
</feature>
<dbReference type="Proteomes" id="UP001605261">
    <property type="component" value="Unassembled WGS sequence"/>
</dbReference>
<keyword evidence="3 6" id="KW-0812">Transmembrane</keyword>
<feature type="transmembrane region" description="Helical" evidence="6">
    <location>
        <begin position="18"/>
        <end position="36"/>
    </location>
</feature>
<name>A0ABW7D1M7_9GAMM</name>
<evidence type="ECO:0000256" key="4">
    <source>
        <dbReference type="ARBA" id="ARBA00022989"/>
    </source>
</evidence>
<feature type="transmembrane region" description="Helical" evidence="6">
    <location>
        <begin position="151"/>
        <end position="175"/>
    </location>
</feature>
<evidence type="ECO:0000256" key="3">
    <source>
        <dbReference type="ARBA" id="ARBA00022692"/>
    </source>
</evidence>
<protein>
    <submittedName>
        <fullName evidence="7">YbhN family protein</fullName>
    </submittedName>
</protein>
<feature type="transmembrane region" description="Helical" evidence="6">
    <location>
        <begin position="218"/>
        <end position="239"/>
    </location>
</feature>
<evidence type="ECO:0000256" key="6">
    <source>
        <dbReference type="SAM" id="Phobius"/>
    </source>
</evidence>
<gene>
    <name evidence="7" type="ORF">ACEU0G_004029</name>
</gene>
<feature type="transmembrane region" description="Helical" evidence="6">
    <location>
        <begin position="48"/>
        <end position="66"/>
    </location>
</feature>
<dbReference type="NCBIfam" id="TIGR00374">
    <property type="entry name" value="flippase-like domain"/>
    <property type="match status" value="1"/>
</dbReference>
<evidence type="ECO:0000256" key="1">
    <source>
        <dbReference type="ARBA" id="ARBA00004651"/>
    </source>
</evidence>
<comment type="subcellular location">
    <subcellularLocation>
        <location evidence="1">Cell membrane</location>
        <topology evidence="1">Multi-pass membrane protein</topology>
    </subcellularLocation>
</comment>
<keyword evidence="4 6" id="KW-1133">Transmembrane helix</keyword>
<proteinExistence type="predicted"/>
<evidence type="ECO:0000313" key="8">
    <source>
        <dbReference type="Proteomes" id="UP001605261"/>
    </source>
</evidence>
<dbReference type="InterPro" id="IPR022791">
    <property type="entry name" value="L-PG_synthase/AglD"/>
</dbReference>
<dbReference type="RefSeq" id="WP_394163802.1">
    <property type="nucleotide sequence ID" value="NZ_JBHGCJ010000009.1"/>
</dbReference>
<accession>A0ABW7D1M7</accession>
<reference evidence="7 8" key="1">
    <citation type="submission" date="2024-09" db="EMBL/GenBank/DDBJ databases">
        <authorList>
            <consortium name="All-Russian atlas of soil microorganisms"/>
            <consortium name="as a basis for the search for new antimicrobial producers and enzymes with unique properties"/>
            <person name="Sokolova E.A."/>
            <person name="Voronina E.N."/>
        </authorList>
    </citation>
    <scope>NUCLEOTIDE SEQUENCE [LARGE SCALE GENOMIC DNA]</scope>
    <source>
        <strain evidence="7 8">AF-22b-331.1</strain>
    </source>
</reference>
<dbReference type="EMBL" id="JBHGCJ010000009">
    <property type="protein sequence ID" value="MFG6110003.1"/>
    <property type="molecule type" value="Genomic_DNA"/>
</dbReference>
<evidence type="ECO:0000256" key="2">
    <source>
        <dbReference type="ARBA" id="ARBA00022475"/>
    </source>
</evidence>
<dbReference type="Pfam" id="PF03706">
    <property type="entry name" value="LPG_synthase_TM"/>
    <property type="match status" value="1"/>
</dbReference>
<dbReference type="PANTHER" id="PTHR39087:SF2">
    <property type="entry name" value="UPF0104 MEMBRANE PROTEIN MJ1595"/>
    <property type="match status" value="1"/>
</dbReference>
<organism evidence="7 8">
    <name type="scientific">Stenotrophomonas nematodicola</name>
    <dbReference type="NCBI Taxonomy" id="2656746"/>
    <lineage>
        <taxon>Bacteria</taxon>
        <taxon>Pseudomonadati</taxon>
        <taxon>Pseudomonadota</taxon>
        <taxon>Gammaproteobacteria</taxon>
        <taxon>Lysobacterales</taxon>
        <taxon>Lysobacteraceae</taxon>
        <taxon>Stenotrophomonas</taxon>
    </lineage>
</organism>
<keyword evidence="5 6" id="KW-0472">Membrane</keyword>